<sequence length="167" mass="18490">MTNVVLLYYRNMELKDMKVIDIDPFLQSSAFVFEQFQITCKNENKEYESNSDADVLTMIGLTGDIRGQVLIRFPVQTGMKIASAMMGGIEVSHLDQMVQSALLELTNMICGNALTIYTQRGFALNITPPTLLVGKSIEVSGAEVNTLSAILTIDHTETAEISVMFEK</sequence>
<dbReference type="Pfam" id="PF13690">
    <property type="entry name" value="CheX"/>
    <property type="match status" value="1"/>
</dbReference>
<dbReference type="InterPro" id="IPR028051">
    <property type="entry name" value="CheX-like_dom"/>
</dbReference>
<dbReference type="EMBL" id="QYTV02000003">
    <property type="protein sequence ID" value="RST75279.1"/>
    <property type="molecule type" value="Genomic_DNA"/>
</dbReference>
<evidence type="ECO:0000259" key="2">
    <source>
        <dbReference type="Pfam" id="PF13690"/>
    </source>
</evidence>
<name>A0A429Y202_9BACI</name>
<dbReference type="Gene3D" id="3.40.1550.10">
    <property type="entry name" value="CheC-like"/>
    <property type="match status" value="1"/>
</dbReference>
<gene>
    <name evidence="3" type="ORF">D4T97_008475</name>
</gene>
<dbReference type="OrthoDB" id="9788100at2"/>
<evidence type="ECO:0000256" key="1">
    <source>
        <dbReference type="ARBA" id="ARBA00022500"/>
    </source>
</evidence>
<dbReference type="AlphaFoldDB" id="A0A429Y202"/>
<protein>
    <submittedName>
        <fullName evidence="3">Chemotaxis protein CheX</fullName>
    </submittedName>
</protein>
<reference evidence="3" key="1">
    <citation type="submission" date="2018-12" db="EMBL/GenBank/DDBJ databases">
        <authorList>
            <person name="Sun L."/>
            <person name="Chen Z."/>
        </authorList>
    </citation>
    <scope>NUCLEOTIDE SEQUENCE [LARGE SCALE GENOMIC DNA]</scope>
    <source>
        <strain evidence="3">3-2-2</strain>
    </source>
</reference>
<dbReference type="GO" id="GO:0006935">
    <property type="term" value="P:chemotaxis"/>
    <property type="evidence" value="ECO:0007669"/>
    <property type="project" value="UniProtKB-KW"/>
</dbReference>
<accession>A0A429Y202</accession>
<evidence type="ECO:0000313" key="3">
    <source>
        <dbReference type="EMBL" id="RST75279.1"/>
    </source>
</evidence>
<dbReference type="CDD" id="cd17906">
    <property type="entry name" value="CheX"/>
    <property type="match status" value="1"/>
</dbReference>
<feature type="domain" description="Chemotaxis phosphatase CheX-like" evidence="2">
    <location>
        <begin position="56"/>
        <end position="141"/>
    </location>
</feature>
<evidence type="ECO:0000313" key="4">
    <source>
        <dbReference type="Proteomes" id="UP000287156"/>
    </source>
</evidence>
<dbReference type="PANTHER" id="PTHR39452:SF1">
    <property type="entry name" value="CHEY-P PHOSPHATASE CHEX"/>
    <property type="match status" value="1"/>
</dbReference>
<keyword evidence="1" id="KW-0145">Chemotaxis</keyword>
<dbReference type="Proteomes" id="UP000287156">
    <property type="component" value="Unassembled WGS sequence"/>
</dbReference>
<proteinExistence type="predicted"/>
<dbReference type="InterPro" id="IPR038756">
    <property type="entry name" value="CheX-like"/>
</dbReference>
<organism evidence="3 4">
    <name type="scientific">Siminovitchia acidinfaciens</name>
    <dbReference type="NCBI Taxonomy" id="2321395"/>
    <lineage>
        <taxon>Bacteria</taxon>
        <taxon>Bacillati</taxon>
        <taxon>Bacillota</taxon>
        <taxon>Bacilli</taxon>
        <taxon>Bacillales</taxon>
        <taxon>Bacillaceae</taxon>
        <taxon>Siminovitchia</taxon>
    </lineage>
</organism>
<keyword evidence="4" id="KW-1185">Reference proteome</keyword>
<comment type="caution">
    <text evidence="3">The sequence shown here is derived from an EMBL/GenBank/DDBJ whole genome shotgun (WGS) entry which is preliminary data.</text>
</comment>
<dbReference type="SUPFAM" id="SSF103039">
    <property type="entry name" value="CheC-like"/>
    <property type="match status" value="1"/>
</dbReference>
<dbReference type="InterPro" id="IPR028976">
    <property type="entry name" value="CheC-like_sf"/>
</dbReference>
<dbReference type="PANTHER" id="PTHR39452">
    <property type="entry name" value="CHEY-P PHOSPHATASE CHEX"/>
    <property type="match status" value="1"/>
</dbReference>